<protein>
    <submittedName>
        <fullName evidence="9">Membrane protein, conserved</fullName>
    </submittedName>
</protein>
<evidence type="ECO:0000256" key="2">
    <source>
        <dbReference type="ARBA" id="ARBA00011061"/>
    </source>
</evidence>
<feature type="transmembrane region" description="Helical" evidence="8">
    <location>
        <begin position="69"/>
        <end position="87"/>
    </location>
</feature>
<feature type="transmembrane region" description="Helical" evidence="8">
    <location>
        <begin position="148"/>
        <end position="171"/>
    </location>
</feature>
<feature type="transmembrane region" description="Helical" evidence="8">
    <location>
        <begin position="123"/>
        <end position="141"/>
    </location>
</feature>
<dbReference type="Pfam" id="PF03706">
    <property type="entry name" value="LPG_synthase_TM"/>
    <property type="match status" value="1"/>
</dbReference>
<reference evidence="9 10" key="1">
    <citation type="submission" date="2020-09" db="EMBL/GenBank/DDBJ databases">
        <authorList>
            <person name="Courtine D."/>
        </authorList>
    </citation>
    <scope>NUCLEOTIDE SEQUENCE [LARGE SCALE GENOMIC DNA]</scope>
    <source>
        <strain evidence="9 10">IRI35c</strain>
    </source>
</reference>
<keyword evidence="6 8" id="KW-0472">Membrane</keyword>
<keyword evidence="5 8" id="KW-1133">Transmembrane helix</keyword>
<dbReference type="PANTHER" id="PTHR39087">
    <property type="entry name" value="UPF0104 MEMBRANE PROTEIN MJ1595"/>
    <property type="match status" value="1"/>
</dbReference>
<comment type="similarity">
    <text evidence="2">Belongs to the UPF0104 family.</text>
</comment>
<dbReference type="RefSeq" id="WP_188202827.1">
    <property type="nucleotide sequence ID" value="NZ_LR881183.1"/>
</dbReference>
<feature type="region of interest" description="Disordered" evidence="7">
    <location>
        <begin position="331"/>
        <end position="359"/>
    </location>
</feature>
<evidence type="ECO:0000256" key="5">
    <source>
        <dbReference type="ARBA" id="ARBA00022989"/>
    </source>
</evidence>
<feature type="transmembrane region" description="Helical" evidence="8">
    <location>
        <begin position="259"/>
        <end position="284"/>
    </location>
</feature>
<dbReference type="Proteomes" id="UP000516304">
    <property type="component" value="Chromosome TIRI35C"/>
</dbReference>
<comment type="subcellular location">
    <subcellularLocation>
        <location evidence="1">Cell membrane</location>
        <topology evidence="1">Multi-pass membrane protein</topology>
    </subcellularLocation>
</comment>
<dbReference type="AlphaFoldDB" id="A0A7G2DDR0"/>
<name>A0A7G2DDR0_9EURY</name>
<evidence type="ECO:0000256" key="8">
    <source>
        <dbReference type="SAM" id="Phobius"/>
    </source>
</evidence>
<dbReference type="GeneID" id="58919888"/>
<feature type="transmembrane region" description="Helical" evidence="8">
    <location>
        <begin position="226"/>
        <end position="247"/>
    </location>
</feature>
<proteinExistence type="inferred from homology"/>
<evidence type="ECO:0000256" key="1">
    <source>
        <dbReference type="ARBA" id="ARBA00004651"/>
    </source>
</evidence>
<evidence type="ECO:0000313" key="9">
    <source>
        <dbReference type="EMBL" id="CAD5245293.1"/>
    </source>
</evidence>
<evidence type="ECO:0000256" key="4">
    <source>
        <dbReference type="ARBA" id="ARBA00022692"/>
    </source>
</evidence>
<keyword evidence="10" id="KW-1185">Reference proteome</keyword>
<evidence type="ECO:0000256" key="3">
    <source>
        <dbReference type="ARBA" id="ARBA00022475"/>
    </source>
</evidence>
<sequence length="359" mass="39987">MDWKKIAFFTGALIIIGALINWAGAQGIAEILKGSDIKYFLLAILVYAVTLVAWALRWQVLLSGLGIKAPFRAVFSAIFVGMFFNNISPGAKGLGEFIRVYYLAKRARSPYGLMTASVMMDRILDLVPVAVMMVLATLHVYRLGQIELTVLIIVLDVILMGFTALVVWLLMGETRAPRAVWRIYRLYHRILSGRAEKQRDFFRNIAENTIPRLQSDFRLLYRNKTITIIATLHSFVYWGLTIVRYYLIFLAIRYPIAPIDITVVLVVSMVVGMFAIVPGGAGIIEAVNSAVFIALGINPEHAVTGVILERLLSFWGPTVIGSLVTADYKPEAPEEMPVTAPDEKTLKKGMEETDERDGG</sequence>
<feature type="compositionally biased region" description="Basic and acidic residues" evidence="7">
    <location>
        <begin position="341"/>
        <end position="359"/>
    </location>
</feature>
<evidence type="ECO:0000256" key="6">
    <source>
        <dbReference type="ARBA" id="ARBA00023136"/>
    </source>
</evidence>
<dbReference type="KEGG" id="tcq:TIRI35C_2139"/>
<organism evidence="9 10">
    <name type="scientific">Thermococcus camini</name>
    <dbReference type="NCBI Taxonomy" id="2016373"/>
    <lineage>
        <taxon>Archaea</taxon>
        <taxon>Methanobacteriati</taxon>
        <taxon>Methanobacteriota</taxon>
        <taxon>Thermococci</taxon>
        <taxon>Thermococcales</taxon>
        <taxon>Thermococcaceae</taxon>
        <taxon>Thermococcus</taxon>
    </lineage>
</organism>
<dbReference type="GO" id="GO:0005886">
    <property type="term" value="C:plasma membrane"/>
    <property type="evidence" value="ECO:0007669"/>
    <property type="project" value="UniProtKB-SubCell"/>
</dbReference>
<feature type="transmembrane region" description="Helical" evidence="8">
    <location>
        <begin position="37"/>
        <end position="57"/>
    </location>
</feature>
<gene>
    <name evidence="9" type="ORF">TIRI35C_2139</name>
</gene>
<evidence type="ECO:0000256" key="7">
    <source>
        <dbReference type="SAM" id="MobiDB-lite"/>
    </source>
</evidence>
<accession>A0A7G2DDR0</accession>
<dbReference type="EMBL" id="LR881183">
    <property type="protein sequence ID" value="CAD5245293.1"/>
    <property type="molecule type" value="Genomic_DNA"/>
</dbReference>
<keyword evidence="3" id="KW-1003">Cell membrane</keyword>
<dbReference type="PANTHER" id="PTHR39087:SF2">
    <property type="entry name" value="UPF0104 MEMBRANE PROTEIN MJ1595"/>
    <property type="match status" value="1"/>
</dbReference>
<evidence type="ECO:0000313" key="10">
    <source>
        <dbReference type="Proteomes" id="UP000516304"/>
    </source>
</evidence>
<dbReference type="InterPro" id="IPR022791">
    <property type="entry name" value="L-PG_synthase/AglD"/>
</dbReference>
<dbReference type="NCBIfam" id="TIGR00374">
    <property type="entry name" value="flippase-like domain"/>
    <property type="match status" value="1"/>
</dbReference>
<keyword evidence="4 8" id="KW-0812">Transmembrane</keyword>